<feature type="binding site" evidence="5">
    <location>
        <begin position="402"/>
        <end position="408"/>
    </location>
    <ligand>
        <name>S-adenosyl-L-methionine</name>
        <dbReference type="ChEBI" id="CHEBI:59789"/>
    </ligand>
</feature>
<dbReference type="SUPFAM" id="SSF88697">
    <property type="entry name" value="PUA domain-like"/>
    <property type="match status" value="1"/>
</dbReference>
<feature type="binding site" evidence="5">
    <location>
        <position position="478"/>
    </location>
    <ligand>
        <name>S-adenosyl-L-methionine</name>
        <dbReference type="ChEBI" id="CHEBI:59789"/>
    </ligand>
</feature>
<dbReference type="Pfam" id="PF01472">
    <property type="entry name" value="PUA"/>
    <property type="match status" value="1"/>
</dbReference>
<evidence type="ECO:0000313" key="8">
    <source>
        <dbReference type="EMBL" id="KPI83122.1"/>
    </source>
</evidence>
<keyword evidence="1 5" id="KW-0489">Methyltransferase</keyword>
<feature type="active site" description="Nucleophile" evidence="5">
    <location>
        <position position="582"/>
    </location>
</feature>
<dbReference type="PANTHER" id="PTHR22807:SF30">
    <property type="entry name" value="28S RRNA (CYTOSINE(4447)-C(5))-METHYLTRANSFERASE-RELATED"/>
    <property type="match status" value="1"/>
</dbReference>
<evidence type="ECO:0000256" key="6">
    <source>
        <dbReference type="SAM" id="MobiDB-lite"/>
    </source>
</evidence>
<keyword evidence="3 5" id="KW-0949">S-adenosyl-L-methionine</keyword>
<feature type="domain" description="SAM-dependent MTase RsmB/NOP-type" evidence="7">
    <location>
        <begin position="302"/>
        <end position="711"/>
    </location>
</feature>
<dbReference type="GO" id="GO:0005730">
    <property type="term" value="C:nucleolus"/>
    <property type="evidence" value="ECO:0007669"/>
    <property type="project" value="TreeGrafter"/>
</dbReference>
<comment type="similarity">
    <text evidence="5">Belongs to the class I-like SAM-binding methyltransferase superfamily. RsmB/NOP family.</text>
</comment>
<evidence type="ECO:0000256" key="4">
    <source>
        <dbReference type="ARBA" id="ARBA00022884"/>
    </source>
</evidence>
<protein>
    <recommendedName>
        <fullName evidence="7">SAM-dependent MTase RsmB/NOP-type domain-containing protein</fullName>
    </recommendedName>
</protein>
<reference evidence="8 9" key="1">
    <citation type="journal article" date="2015" name="PLoS Pathog.">
        <title>Leptomonas seymouri: Adaptations to the Dixenous Life Cycle Analyzed by Genome Sequencing, Transcriptome Profiling and Co-infection with Leishmania donovani.</title>
        <authorList>
            <person name="Kraeva N."/>
            <person name="Butenko A."/>
            <person name="Hlavacova J."/>
            <person name="Kostygov A."/>
            <person name="Myskova J."/>
            <person name="Grybchuk D."/>
            <person name="Lestinova T."/>
            <person name="Votypka J."/>
            <person name="Volf P."/>
            <person name="Opperdoes F."/>
            <person name="Flegontov P."/>
            <person name="Lukes J."/>
            <person name="Yurchenko V."/>
        </authorList>
    </citation>
    <scope>NUCLEOTIDE SEQUENCE [LARGE SCALE GENOMIC DNA]</scope>
    <source>
        <strain evidence="8 9">ATCC 30220</strain>
    </source>
</reference>
<accession>A0A0N1PA86</accession>
<dbReference type="OrthoDB" id="260824at2759"/>
<sequence>MITLDTYAHHVYQYASASTTEHLRRTVWEPLGLAAKSVSMAASPPPSSHASLYAVPPITTNIRCIGANIEEKLQHLVRTATDAAEASMQCAAEGLSPPPGTAASARYTPPSVFSALGLPFCGCVYPRINLLAPWPPSFSLSTLSATRADPSQAPLVVVVDARAAEAVLRGSDLYAPGVVTASRAFLVGEEALVAFYVERVLVDADDSSNGGTCTESPKRRQKVSKGEDGAAAAHRIVSTSANKAHERAVDANAACWRIVSSLSAGITLAPELYTPLLRPDETTAASLAQRPRFLVCVGRGTLVQGWKDVLGRRSRGVALRTDWTPQLQPSRATLRSLLNITGPTSTPVSPPPLEAVENGGKQGEPDDVFFLQNYSSMVPVSLLVDHLSEEAFQRSCTVLDACAGPGGKTSLLLSLLQARAEKEGLAEQLRDHSARVPFRVVCCERSRPRQEQLMQLLRQHFSSSAQGIASHGYADESDLSRVLEPHCSDTNKYLKELLAANAAGPAAAAAPPPPFNHTNTFDAILLDPPCTGLGLRPKLLPHIHSIASIQQSADYQRKLFDSCVRHLRCTPTSPGVLVYSTCTTTLEENEANVLHFLRAYPSLRLARASTPAHHVLGGLSVTTYPRPSTEAAAHNNDAHDRPSLPTLLLSQEILSLQREKEISAAALSASPVPPSSDAPLLALRFMPRALQEYDRPSEDSVGFFVAVFLCYGHDD</sequence>
<evidence type="ECO:0000256" key="1">
    <source>
        <dbReference type="ARBA" id="ARBA00022603"/>
    </source>
</evidence>
<dbReference type="InterPro" id="IPR001678">
    <property type="entry name" value="MeTrfase_RsmB-F_NOP2_dom"/>
</dbReference>
<dbReference type="AlphaFoldDB" id="A0A0N1PA86"/>
<name>A0A0N1PA86_LEPSE</name>
<dbReference type="OMA" id="VCCERSR"/>
<feature type="binding site" evidence="5">
    <location>
        <position position="444"/>
    </location>
    <ligand>
        <name>S-adenosyl-L-methionine</name>
        <dbReference type="ChEBI" id="CHEBI:59789"/>
    </ligand>
</feature>
<dbReference type="GO" id="GO:0009383">
    <property type="term" value="F:rRNA (cytosine-C5-)-methyltransferase activity"/>
    <property type="evidence" value="ECO:0007669"/>
    <property type="project" value="TreeGrafter"/>
</dbReference>
<gene>
    <name evidence="8" type="ORF">ABL78_7854</name>
</gene>
<dbReference type="PANTHER" id="PTHR22807">
    <property type="entry name" value="NOP2 YEAST -RELATED NOL1/NOP2/FMU SUN DOMAIN-CONTAINING"/>
    <property type="match status" value="1"/>
</dbReference>
<dbReference type="InterPro" id="IPR015947">
    <property type="entry name" value="PUA-like_sf"/>
</dbReference>
<keyword evidence="9" id="KW-1185">Reference proteome</keyword>
<keyword evidence="2 5" id="KW-0808">Transferase</keyword>
<dbReference type="VEuPathDB" id="TriTrypDB:Lsey_0434_0030"/>
<evidence type="ECO:0000313" key="9">
    <source>
        <dbReference type="Proteomes" id="UP000038009"/>
    </source>
</evidence>
<dbReference type="PRINTS" id="PR02008">
    <property type="entry name" value="RCMTFAMILY"/>
</dbReference>
<evidence type="ECO:0000256" key="2">
    <source>
        <dbReference type="ARBA" id="ARBA00022679"/>
    </source>
</evidence>
<dbReference type="GO" id="GO:0070475">
    <property type="term" value="P:rRNA base methylation"/>
    <property type="evidence" value="ECO:0007669"/>
    <property type="project" value="TreeGrafter"/>
</dbReference>
<dbReference type="EMBL" id="LJSK01000434">
    <property type="protein sequence ID" value="KPI83122.1"/>
    <property type="molecule type" value="Genomic_DNA"/>
</dbReference>
<dbReference type="PROSITE" id="PS51686">
    <property type="entry name" value="SAM_MT_RSMB_NOP"/>
    <property type="match status" value="1"/>
</dbReference>
<organism evidence="8 9">
    <name type="scientific">Leptomonas seymouri</name>
    <dbReference type="NCBI Taxonomy" id="5684"/>
    <lineage>
        <taxon>Eukaryota</taxon>
        <taxon>Discoba</taxon>
        <taxon>Euglenozoa</taxon>
        <taxon>Kinetoplastea</taxon>
        <taxon>Metakinetoplastina</taxon>
        <taxon>Trypanosomatida</taxon>
        <taxon>Trypanosomatidae</taxon>
        <taxon>Leishmaniinae</taxon>
        <taxon>Leptomonas</taxon>
    </lineage>
</organism>
<dbReference type="InterPro" id="IPR049560">
    <property type="entry name" value="MeTrfase_RsmB-F_NOP2_cat"/>
</dbReference>
<dbReference type="Pfam" id="PF01189">
    <property type="entry name" value="Methyltr_RsmB-F"/>
    <property type="match status" value="1"/>
</dbReference>
<evidence type="ECO:0000256" key="5">
    <source>
        <dbReference type="PROSITE-ProRule" id="PRU01023"/>
    </source>
</evidence>
<dbReference type="GO" id="GO:0000470">
    <property type="term" value="P:maturation of LSU-rRNA"/>
    <property type="evidence" value="ECO:0007669"/>
    <property type="project" value="TreeGrafter"/>
</dbReference>
<dbReference type="Gene3D" id="3.40.50.150">
    <property type="entry name" value="Vaccinia Virus protein VP39"/>
    <property type="match status" value="1"/>
</dbReference>
<dbReference type="Proteomes" id="UP000038009">
    <property type="component" value="Unassembled WGS sequence"/>
</dbReference>
<evidence type="ECO:0000259" key="7">
    <source>
        <dbReference type="PROSITE" id="PS51686"/>
    </source>
</evidence>
<dbReference type="GO" id="GO:0003723">
    <property type="term" value="F:RNA binding"/>
    <property type="evidence" value="ECO:0007669"/>
    <property type="project" value="UniProtKB-UniRule"/>
</dbReference>
<dbReference type="InterPro" id="IPR002478">
    <property type="entry name" value="PUA"/>
</dbReference>
<feature type="binding site" evidence="5">
    <location>
        <position position="527"/>
    </location>
    <ligand>
        <name>S-adenosyl-L-methionine</name>
        <dbReference type="ChEBI" id="CHEBI:59789"/>
    </ligand>
</feature>
<dbReference type="InterPro" id="IPR029063">
    <property type="entry name" value="SAM-dependent_MTases_sf"/>
</dbReference>
<keyword evidence="4 5" id="KW-0694">RNA-binding</keyword>
<dbReference type="InterPro" id="IPR023267">
    <property type="entry name" value="RCMT"/>
</dbReference>
<feature type="region of interest" description="Disordered" evidence="6">
    <location>
        <begin position="207"/>
        <end position="229"/>
    </location>
</feature>
<dbReference type="SUPFAM" id="SSF53335">
    <property type="entry name" value="S-adenosyl-L-methionine-dependent methyltransferases"/>
    <property type="match status" value="1"/>
</dbReference>
<feature type="region of interest" description="Disordered" evidence="6">
    <location>
        <begin position="342"/>
        <end position="361"/>
    </location>
</feature>
<dbReference type="PROSITE" id="PS50890">
    <property type="entry name" value="PUA"/>
    <property type="match status" value="1"/>
</dbReference>
<proteinExistence type="inferred from homology"/>
<comment type="caution">
    <text evidence="8">The sequence shown here is derived from an EMBL/GenBank/DDBJ whole genome shotgun (WGS) entry which is preliminary data.</text>
</comment>
<evidence type="ECO:0000256" key="3">
    <source>
        <dbReference type="ARBA" id="ARBA00022691"/>
    </source>
</evidence>